<evidence type="ECO:0000313" key="2">
    <source>
        <dbReference type="EMBL" id="VEN38686.1"/>
    </source>
</evidence>
<keyword evidence="1" id="KW-0472">Membrane</keyword>
<feature type="transmembrane region" description="Helical" evidence="1">
    <location>
        <begin position="12"/>
        <end position="35"/>
    </location>
</feature>
<feature type="non-terminal residue" evidence="2">
    <location>
        <position position="37"/>
    </location>
</feature>
<dbReference type="AlphaFoldDB" id="A0A653BTN1"/>
<proteinExistence type="predicted"/>
<dbReference type="OrthoDB" id="437511at2759"/>
<gene>
    <name evidence="2" type="ORF">CALMAC_LOCUS3489</name>
</gene>
<sequence length="37" mass="4135">MVKKPSQATELLLTVLPILHDTYFASALVVVVFVYEV</sequence>
<evidence type="ECO:0000256" key="1">
    <source>
        <dbReference type="SAM" id="Phobius"/>
    </source>
</evidence>
<keyword evidence="1" id="KW-1133">Transmembrane helix</keyword>
<keyword evidence="1" id="KW-0812">Transmembrane</keyword>
<protein>
    <submittedName>
        <fullName evidence="2">Uncharacterized protein</fullName>
    </submittedName>
</protein>
<name>A0A653BTN1_CALMS</name>
<evidence type="ECO:0000313" key="3">
    <source>
        <dbReference type="Proteomes" id="UP000410492"/>
    </source>
</evidence>
<dbReference type="EMBL" id="CAACVG010004823">
    <property type="protein sequence ID" value="VEN38686.1"/>
    <property type="molecule type" value="Genomic_DNA"/>
</dbReference>
<reference evidence="2 3" key="1">
    <citation type="submission" date="2019-01" db="EMBL/GenBank/DDBJ databases">
        <authorList>
            <person name="Sayadi A."/>
        </authorList>
    </citation>
    <scope>NUCLEOTIDE SEQUENCE [LARGE SCALE GENOMIC DNA]</scope>
</reference>
<dbReference type="Proteomes" id="UP000410492">
    <property type="component" value="Unassembled WGS sequence"/>
</dbReference>
<organism evidence="2 3">
    <name type="scientific">Callosobruchus maculatus</name>
    <name type="common">Southern cowpea weevil</name>
    <name type="synonym">Pulse bruchid</name>
    <dbReference type="NCBI Taxonomy" id="64391"/>
    <lineage>
        <taxon>Eukaryota</taxon>
        <taxon>Metazoa</taxon>
        <taxon>Ecdysozoa</taxon>
        <taxon>Arthropoda</taxon>
        <taxon>Hexapoda</taxon>
        <taxon>Insecta</taxon>
        <taxon>Pterygota</taxon>
        <taxon>Neoptera</taxon>
        <taxon>Endopterygota</taxon>
        <taxon>Coleoptera</taxon>
        <taxon>Polyphaga</taxon>
        <taxon>Cucujiformia</taxon>
        <taxon>Chrysomeloidea</taxon>
        <taxon>Chrysomelidae</taxon>
        <taxon>Bruchinae</taxon>
        <taxon>Bruchini</taxon>
        <taxon>Callosobruchus</taxon>
    </lineage>
</organism>
<keyword evidence="3" id="KW-1185">Reference proteome</keyword>
<accession>A0A653BTN1</accession>